<name>A0A9D4LVW0_DREPO</name>
<protein>
    <submittedName>
        <fullName evidence="1">Uncharacterized protein</fullName>
    </submittedName>
</protein>
<evidence type="ECO:0000313" key="1">
    <source>
        <dbReference type="EMBL" id="KAH3864717.1"/>
    </source>
</evidence>
<keyword evidence="2" id="KW-1185">Reference proteome</keyword>
<dbReference type="EMBL" id="JAIWYP010000002">
    <property type="protein sequence ID" value="KAH3864717.1"/>
    <property type="molecule type" value="Genomic_DNA"/>
</dbReference>
<sequence>MIIMFTFKRHVTTTITVLEICQANYVQEIMMMMKSIVVCQINILTKFHKDWMKTVASIVYTRWPKYNPNPDFIKTNILTKFHEDWMKNINLLTKVHKDWMKNINILTKFHKDWMKTATSIVYTREHPRIDRIVMRDVQFQMEVNQCRNEEVNFQVLIDGRTDGQTDKRTAEITTISPRFSKSVGTIKHP</sequence>
<comment type="caution">
    <text evidence="1">The sequence shown here is derived from an EMBL/GenBank/DDBJ whole genome shotgun (WGS) entry which is preliminary data.</text>
</comment>
<dbReference type="Proteomes" id="UP000828390">
    <property type="component" value="Unassembled WGS sequence"/>
</dbReference>
<dbReference type="AlphaFoldDB" id="A0A9D4LVW0"/>
<gene>
    <name evidence="1" type="ORF">DPMN_027743</name>
</gene>
<proteinExistence type="predicted"/>
<evidence type="ECO:0000313" key="2">
    <source>
        <dbReference type="Proteomes" id="UP000828390"/>
    </source>
</evidence>
<organism evidence="1 2">
    <name type="scientific">Dreissena polymorpha</name>
    <name type="common">Zebra mussel</name>
    <name type="synonym">Mytilus polymorpha</name>
    <dbReference type="NCBI Taxonomy" id="45954"/>
    <lineage>
        <taxon>Eukaryota</taxon>
        <taxon>Metazoa</taxon>
        <taxon>Spiralia</taxon>
        <taxon>Lophotrochozoa</taxon>
        <taxon>Mollusca</taxon>
        <taxon>Bivalvia</taxon>
        <taxon>Autobranchia</taxon>
        <taxon>Heteroconchia</taxon>
        <taxon>Euheterodonta</taxon>
        <taxon>Imparidentia</taxon>
        <taxon>Neoheterodontei</taxon>
        <taxon>Myida</taxon>
        <taxon>Dreissenoidea</taxon>
        <taxon>Dreissenidae</taxon>
        <taxon>Dreissena</taxon>
    </lineage>
</organism>
<reference evidence="1" key="2">
    <citation type="submission" date="2020-11" db="EMBL/GenBank/DDBJ databases">
        <authorList>
            <person name="McCartney M.A."/>
            <person name="Auch B."/>
            <person name="Kono T."/>
            <person name="Mallez S."/>
            <person name="Becker A."/>
            <person name="Gohl D.M."/>
            <person name="Silverstein K.A.T."/>
            <person name="Koren S."/>
            <person name="Bechman K.B."/>
            <person name="Herman A."/>
            <person name="Abrahante J.E."/>
            <person name="Garbe J."/>
        </authorList>
    </citation>
    <scope>NUCLEOTIDE SEQUENCE</scope>
    <source>
        <strain evidence="1">Duluth1</strain>
        <tissue evidence="1">Whole animal</tissue>
    </source>
</reference>
<accession>A0A9D4LVW0</accession>
<reference evidence="1" key="1">
    <citation type="journal article" date="2019" name="bioRxiv">
        <title>The Genome of the Zebra Mussel, Dreissena polymorpha: A Resource for Invasive Species Research.</title>
        <authorList>
            <person name="McCartney M.A."/>
            <person name="Auch B."/>
            <person name="Kono T."/>
            <person name="Mallez S."/>
            <person name="Zhang Y."/>
            <person name="Obille A."/>
            <person name="Becker A."/>
            <person name="Abrahante J.E."/>
            <person name="Garbe J."/>
            <person name="Badalamenti J.P."/>
            <person name="Herman A."/>
            <person name="Mangelson H."/>
            <person name="Liachko I."/>
            <person name="Sullivan S."/>
            <person name="Sone E.D."/>
            <person name="Koren S."/>
            <person name="Silverstein K.A.T."/>
            <person name="Beckman K.B."/>
            <person name="Gohl D.M."/>
        </authorList>
    </citation>
    <scope>NUCLEOTIDE SEQUENCE</scope>
    <source>
        <strain evidence="1">Duluth1</strain>
        <tissue evidence="1">Whole animal</tissue>
    </source>
</reference>